<reference evidence="2 3" key="1">
    <citation type="submission" date="2015-09" db="EMBL/GenBank/DDBJ databases">
        <title>Complete genome sequence of a benzo[a]pyrene-degrading bacterium Altererythrobacter epoxidivorans CGMCC 1.7731T.</title>
        <authorList>
            <person name="Li Z."/>
            <person name="Cheng H."/>
            <person name="Huo Y."/>
            <person name="Xu X."/>
        </authorList>
    </citation>
    <scope>NUCLEOTIDE SEQUENCE [LARGE SCALE GENOMIC DNA]</scope>
    <source>
        <strain evidence="2 3">CGMCC 1.7731</strain>
    </source>
</reference>
<feature type="signal peptide" evidence="1">
    <location>
        <begin position="1"/>
        <end position="23"/>
    </location>
</feature>
<dbReference type="OrthoDB" id="121544at2"/>
<dbReference type="EMBL" id="CP012669">
    <property type="protein sequence ID" value="ALE17830.1"/>
    <property type="molecule type" value="Genomic_DNA"/>
</dbReference>
<dbReference type="STRING" id="361183.AMC99_02557"/>
<dbReference type="RefSeq" id="WP_061927001.1">
    <property type="nucleotide sequence ID" value="NZ_CP012669.1"/>
</dbReference>
<gene>
    <name evidence="2" type="ORF">AMC99_02557</name>
</gene>
<evidence type="ECO:0008006" key="4">
    <source>
        <dbReference type="Google" id="ProtNLM"/>
    </source>
</evidence>
<dbReference type="PATRIC" id="fig|361183.4.peg.2512"/>
<protein>
    <recommendedName>
        <fullName evidence="4">Carboxypeptidase regulatory-like domain-containing protein</fullName>
    </recommendedName>
</protein>
<organism evidence="2 3">
    <name type="scientific">Altererythrobacter epoxidivorans</name>
    <dbReference type="NCBI Taxonomy" id="361183"/>
    <lineage>
        <taxon>Bacteria</taxon>
        <taxon>Pseudomonadati</taxon>
        <taxon>Pseudomonadota</taxon>
        <taxon>Alphaproteobacteria</taxon>
        <taxon>Sphingomonadales</taxon>
        <taxon>Erythrobacteraceae</taxon>
        <taxon>Altererythrobacter</taxon>
    </lineage>
</organism>
<accession>A0A0M4MJ19</accession>
<keyword evidence="1" id="KW-0732">Signal</keyword>
<keyword evidence="3" id="KW-1185">Reference proteome</keyword>
<proteinExistence type="predicted"/>
<dbReference type="Proteomes" id="UP000057938">
    <property type="component" value="Chromosome"/>
</dbReference>
<dbReference type="SUPFAM" id="SSF49478">
    <property type="entry name" value="Cna protein B-type domain"/>
    <property type="match status" value="1"/>
</dbReference>
<evidence type="ECO:0000313" key="3">
    <source>
        <dbReference type="Proteomes" id="UP000057938"/>
    </source>
</evidence>
<sequence length="920" mass="100543">MIRRNKYALGVAAGFAAALGAFAPLTSQAQAQEPTNWQVSEEDFLLMQLMVKNYRMTYDVRGYQTTNGVCLDLADVIQSLDLPVRLDKKSRRATGWLFAEDQTFTLDRDSNTVQNVNTGRAPLTNEIYDTPEGWCVDTKALSRWFSVTFRPDLYNSVVKLESEKPLPFMEAIERKSRAARLSKRKQQTFDLAQYPHADAEYKMWRTPSIDVNTRVSYRTGGATPVRNGARYEIFASGEIGKVSVEARLASDDQGTPDSLRVKAFRYDPEAKLLGPLKATKIEAGDARLQSGQLTGTGSVGRGLFVSNESFQRNSRFSATEFRGVLPTGWDAELYRNGQLIAFQTDEDGDGRYEFLDIDLYFGRNDFEVVLYGPQGQVRREKSSHPVGRQLLRPGEFEYWGGIVQQDRDLIEIGRSNAAQAGRGWRWGSGIAYGIDDRTSFSAGYQSFMMNSQRRHYAEAALQRSLGSMQAELAGSHQLGGGFVTQGNLAGRFGPVNVGVDAMWVAGQYESELVSANLNYQANMRFDTALKVGSLRLPVQGAVGRASFRDGSKVTSWLIGSSIGTRGINLTANLSHQLFENPDEDSETEEQTRLSLLTNTRLFGMRLRGVANFKLSGEDKGLQTVELSSQKQINERTAISLDAEYRAQSKVGILGAGVSRRFDKFAVRANADVGTDGSFGLRLSTSFSLGPDPANGGIRFSERKLARHGQALVTIFRDDDGDGVRDPGEETIKDVGVEAGFRTTEALTNDKGMALVDDLKPFVPVLVGIDEASLADPFLVPSTKGIVVTPRPGVATQIELAVSPSGEVEGVIHSTSGFEQGGVELELVDHIGRVVATTVSEFDGFFLFQRVPYGNYRLRVSQASARALEVERPLSENVSLSHGSEIARVGVTKLRSASLIIAASSGGPGDDRTTGGAAQAP</sequence>
<evidence type="ECO:0000256" key="1">
    <source>
        <dbReference type="SAM" id="SignalP"/>
    </source>
</evidence>
<dbReference type="AlphaFoldDB" id="A0A0M4MJ19"/>
<name>A0A0M4MJ19_9SPHN</name>
<evidence type="ECO:0000313" key="2">
    <source>
        <dbReference type="EMBL" id="ALE17830.1"/>
    </source>
</evidence>
<feature type="chain" id="PRO_5005798474" description="Carboxypeptidase regulatory-like domain-containing protein" evidence="1">
    <location>
        <begin position="24"/>
        <end position="920"/>
    </location>
</feature>
<dbReference type="KEGG" id="aep:AMC99_02557"/>